<keyword evidence="3" id="KW-1185">Reference proteome</keyword>
<comment type="caution">
    <text evidence="2">The sequence shown here is derived from an EMBL/GenBank/DDBJ whole genome shotgun (WGS) entry which is preliminary data.</text>
</comment>
<dbReference type="AlphaFoldDB" id="A0AAV9GAA2"/>
<accession>A0AAV9GAA2</accession>
<feature type="region of interest" description="Disordered" evidence="1">
    <location>
        <begin position="361"/>
        <end position="386"/>
    </location>
</feature>
<reference evidence="2" key="2">
    <citation type="submission" date="2023-05" db="EMBL/GenBank/DDBJ databases">
        <authorList>
            <consortium name="Lawrence Berkeley National Laboratory"/>
            <person name="Steindorff A."/>
            <person name="Hensen N."/>
            <person name="Bonometti L."/>
            <person name="Westerberg I."/>
            <person name="Brannstrom I.O."/>
            <person name="Guillou S."/>
            <person name="Cros-Aarteil S."/>
            <person name="Calhoun S."/>
            <person name="Haridas S."/>
            <person name="Kuo A."/>
            <person name="Mondo S."/>
            <person name="Pangilinan J."/>
            <person name="Riley R."/>
            <person name="Labutti K."/>
            <person name="Andreopoulos B."/>
            <person name="Lipzen A."/>
            <person name="Chen C."/>
            <person name="Yanf M."/>
            <person name="Daum C."/>
            <person name="Ng V."/>
            <person name="Clum A."/>
            <person name="Ohm R."/>
            <person name="Martin F."/>
            <person name="Silar P."/>
            <person name="Natvig D."/>
            <person name="Lalanne C."/>
            <person name="Gautier V."/>
            <person name="Ament-Velasquez S.L."/>
            <person name="Kruys A."/>
            <person name="Hutchinson M.I."/>
            <person name="Powell A.J."/>
            <person name="Barry K."/>
            <person name="Miller A.N."/>
            <person name="Grigoriev I.V."/>
            <person name="Debuchy R."/>
            <person name="Gladieux P."/>
            <person name="Thoren M.H."/>
            <person name="Johannesson H."/>
        </authorList>
    </citation>
    <scope>NUCLEOTIDE SEQUENCE</scope>
    <source>
        <strain evidence="2">PSN243</strain>
    </source>
</reference>
<protein>
    <submittedName>
        <fullName evidence="2">Uncharacterized protein</fullName>
    </submittedName>
</protein>
<feature type="compositionally biased region" description="Basic and acidic residues" evidence="1">
    <location>
        <begin position="243"/>
        <end position="254"/>
    </location>
</feature>
<feature type="compositionally biased region" description="Basic and acidic residues" evidence="1">
    <location>
        <begin position="375"/>
        <end position="385"/>
    </location>
</feature>
<feature type="region of interest" description="Disordered" evidence="1">
    <location>
        <begin position="64"/>
        <end position="263"/>
    </location>
</feature>
<organism evidence="2 3">
    <name type="scientific">Podospora aff. communis PSN243</name>
    <dbReference type="NCBI Taxonomy" id="3040156"/>
    <lineage>
        <taxon>Eukaryota</taxon>
        <taxon>Fungi</taxon>
        <taxon>Dikarya</taxon>
        <taxon>Ascomycota</taxon>
        <taxon>Pezizomycotina</taxon>
        <taxon>Sordariomycetes</taxon>
        <taxon>Sordariomycetidae</taxon>
        <taxon>Sordariales</taxon>
        <taxon>Podosporaceae</taxon>
        <taxon>Podospora</taxon>
    </lineage>
</organism>
<feature type="compositionally biased region" description="Polar residues" evidence="1">
    <location>
        <begin position="301"/>
        <end position="310"/>
    </location>
</feature>
<feature type="region of interest" description="Disordered" evidence="1">
    <location>
        <begin position="288"/>
        <end position="323"/>
    </location>
</feature>
<feature type="compositionally biased region" description="Low complexity" evidence="1">
    <location>
        <begin position="79"/>
        <end position="94"/>
    </location>
</feature>
<feature type="compositionally biased region" description="Polar residues" evidence="1">
    <location>
        <begin position="64"/>
        <end position="78"/>
    </location>
</feature>
<evidence type="ECO:0000313" key="2">
    <source>
        <dbReference type="EMBL" id="KAK4444036.1"/>
    </source>
</evidence>
<proteinExistence type="predicted"/>
<feature type="compositionally biased region" description="Basic residues" evidence="1">
    <location>
        <begin position="1"/>
        <end position="15"/>
    </location>
</feature>
<reference evidence="2" key="1">
    <citation type="journal article" date="2023" name="Mol. Phylogenet. Evol.">
        <title>Genome-scale phylogeny and comparative genomics of the fungal order Sordariales.</title>
        <authorList>
            <person name="Hensen N."/>
            <person name="Bonometti L."/>
            <person name="Westerberg I."/>
            <person name="Brannstrom I.O."/>
            <person name="Guillou S."/>
            <person name="Cros-Aarteil S."/>
            <person name="Calhoun S."/>
            <person name="Haridas S."/>
            <person name="Kuo A."/>
            <person name="Mondo S."/>
            <person name="Pangilinan J."/>
            <person name="Riley R."/>
            <person name="LaButti K."/>
            <person name="Andreopoulos B."/>
            <person name="Lipzen A."/>
            <person name="Chen C."/>
            <person name="Yan M."/>
            <person name="Daum C."/>
            <person name="Ng V."/>
            <person name="Clum A."/>
            <person name="Steindorff A."/>
            <person name="Ohm R.A."/>
            <person name="Martin F."/>
            <person name="Silar P."/>
            <person name="Natvig D.O."/>
            <person name="Lalanne C."/>
            <person name="Gautier V."/>
            <person name="Ament-Velasquez S.L."/>
            <person name="Kruys A."/>
            <person name="Hutchinson M.I."/>
            <person name="Powell A.J."/>
            <person name="Barry K."/>
            <person name="Miller A.N."/>
            <person name="Grigoriev I.V."/>
            <person name="Debuchy R."/>
            <person name="Gladieux P."/>
            <person name="Hiltunen Thoren M."/>
            <person name="Johannesson H."/>
        </authorList>
    </citation>
    <scope>NUCLEOTIDE SEQUENCE</scope>
    <source>
        <strain evidence="2">PSN243</strain>
    </source>
</reference>
<evidence type="ECO:0000313" key="3">
    <source>
        <dbReference type="Proteomes" id="UP001321760"/>
    </source>
</evidence>
<dbReference type="EMBL" id="MU865983">
    <property type="protein sequence ID" value="KAK4444036.1"/>
    <property type="molecule type" value="Genomic_DNA"/>
</dbReference>
<feature type="compositionally biased region" description="Basic residues" evidence="1">
    <location>
        <begin position="189"/>
        <end position="204"/>
    </location>
</feature>
<gene>
    <name evidence="2" type="ORF">QBC34DRAFT_416030</name>
</gene>
<feature type="region of interest" description="Disordered" evidence="1">
    <location>
        <begin position="1"/>
        <end position="52"/>
    </location>
</feature>
<feature type="compositionally biased region" description="Basic and acidic residues" evidence="1">
    <location>
        <begin position="139"/>
        <end position="155"/>
    </location>
</feature>
<evidence type="ECO:0000256" key="1">
    <source>
        <dbReference type="SAM" id="MobiDB-lite"/>
    </source>
</evidence>
<dbReference type="Proteomes" id="UP001321760">
    <property type="component" value="Unassembled WGS sequence"/>
</dbReference>
<feature type="compositionally biased region" description="Polar residues" evidence="1">
    <location>
        <begin position="177"/>
        <end position="187"/>
    </location>
</feature>
<name>A0AAV9GAA2_9PEZI</name>
<sequence length="454" mass="50092">MPSDRKRHRKPKAARSVRGVDPESVGYHADYSTDIPQGHDPWAPRDTLISEPHPAYNSYGYDYANSTGLGGSTSHDCINSTGSYSYGNSTGRNGQYTNDADRDAPADNGDADLNSSVAENDATPEQHPSHDPLFQSHDQQLHPIDDQEQDTEGHVGHSGHSIDVGDGDHSERYATSPGGSNKHSTSQSNRRHKHSSKSKRRHRNSDRGSDEIDSVVDSLDSMALNNSNYTHTPYYGGYSQQGYRDDYDQGHETVDSPLPLPNDTTSRGYSSHIIPYDAQREISEQLHIGDYPHTPDDAQDANEQYSNTTADPGDDYPDGSAGGAVNTQRGVCIVCGDTVEEQPYFSSRSIFTLITVQGDSDHERRLSRDRKRLGRGQDKQRDVVKNGRSLKQQAYREAVESWISEADELVCCACMKAAATGRVGQEDAEFASIDHCYRDLGRTYDAFLLGLSSR</sequence>